<reference evidence="1 2" key="1">
    <citation type="submission" date="2024-06" db="EMBL/GenBank/DDBJ databases">
        <title>The Natural Products Discovery Center: Release of the First 8490 Sequenced Strains for Exploring Actinobacteria Biosynthetic Diversity.</title>
        <authorList>
            <person name="Kalkreuter E."/>
            <person name="Kautsar S.A."/>
            <person name="Yang D."/>
            <person name="Bader C.D."/>
            <person name="Teijaro C.N."/>
            <person name="Fluegel L."/>
            <person name="Davis C.M."/>
            <person name="Simpson J.R."/>
            <person name="Lauterbach L."/>
            <person name="Steele A.D."/>
            <person name="Gui C."/>
            <person name="Meng S."/>
            <person name="Li G."/>
            <person name="Viehrig K."/>
            <person name="Ye F."/>
            <person name="Su P."/>
            <person name="Kiefer A.F."/>
            <person name="Nichols A."/>
            <person name="Cepeda A.J."/>
            <person name="Yan W."/>
            <person name="Fan B."/>
            <person name="Jiang Y."/>
            <person name="Adhikari A."/>
            <person name="Zheng C.-J."/>
            <person name="Schuster L."/>
            <person name="Cowan T.M."/>
            <person name="Smanski M.J."/>
            <person name="Chevrette M.G."/>
            <person name="De Carvalho L.P.S."/>
            <person name="Shen B."/>
        </authorList>
    </citation>
    <scope>NUCLEOTIDE SEQUENCE [LARGE SCALE GENOMIC DNA]</scope>
    <source>
        <strain evidence="1 2">NPDC001694</strain>
    </source>
</reference>
<proteinExistence type="predicted"/>
<gene>
    <name evidence="1" type="ORF">ABT211_11350</name>
</gene>
<dbReference type="EMBL" id="JBEOZM010000004">
    <property type="protein sequence ID" value="MER6267883.1"/>
    <property type="molecule type" value="Genomic_DNA"/>
</dbReference>
<comment type="caution">
    <text evidence="1">The sequence shown here is derived from an EMBL/GenBank/DDBJ whole genome shotgun (WGS) entry which is preliminary data.</text>
</comment>
<keyword evidence="2" id="KW-1185">Reference proteome</keyword>
<dbReference type="RefSeq" id="WP_351956537.1">
    <property type="nucleotide sequence ID" value="NZ_JBEOZM010000004.1"/>
</dbReference>
<evidence type="ECO:0000313" key="1">
    <source>
        <dbReference type="EMBL" id="MER6267883.1"/>
    </source>
</evidence>
<name>A0ABV1TCX2_9ACTN</name>
<sequence>MAHEPLVTMETADFSVTYVLALDDDADTVEDVDAVIRARDGKGWTATLMTPRKVAGVMDHRSATGEYADGLYLRIPDLVIVREGGLDAMTRALVDLFGTYGMDTDVLPRFEADDDEDDD</sequence>
<organism evidence="1 2">
    <name type="scientific">Streptomyces sp. 900105755</name>
    <dbReference type="NCBI Taxonomy" id="3154389"/>
    <lineage>
        <taxon>Bacteria</taxon>
        <taxon>Bacillati</taxon>
        <taxon>Actinomycetota</taxon>
        <taxon>Actinomycetes</taxon>
        <taxon>Kitasatosporales</taxon>
        <taxon>Streptomycetaceae</taxon>
        <taxon>Streptomyces</taxon>
    </lineage>
</organism>
<dbReference type="Proteomes" id="UP001490365">
    <property type="component" value="Unassembled WGS sequence"/>
</dbReference>
<evidence type="ECO:0000313" key="2">
    <source>
        <dbReference type="Proteomes" id="UP001490365"/>
    </source>
</evidence>
<protein>
    <submittedName>
        <fullName evidence="1">Uncharacterized protein</fullName>
    </submittedName>
</protein>
<accession>A0ABV1TCX2</accession>